<keyword evidence="2" id="KW-0813">Transport</keyword>
<keyword evidence="3 7" id="KW-0812">Transmembrane</keyword>
<organism evidence="9 10">
    <name type="scientific">Acrodontium crateriforme</name>
    <dbReference type="NCBI Taxonomy" id="150365"/>
    <lineage>
        <taxon>Eukaryota</taxon>
        <taxon>Fungi</taxon>
        <taxon>Dikarya</taxon>
        <taxon>Ascomycota</taxon>
        <taxon>Pezizomycotina</taxon>
        <taxon>Dothideomycetes</taxon>
        <taxon>Dothideomycetidae</taxon>
        <taxon>Mycosphaerellales</taxon>
        <taxon>Teratosphaeriaceae</taxon>
        <taxon>Acrodontium</taxon>
    </lineage>
</organism>
<keyword evidence="5 7" id="KW-0472">Membrane</keyword>
<feature type="region of interest" description="Disordered" evidence="6">
    <location>
        <begin position="1"/>
        <end position="63"/>
    </location>
</feature>
<dbReference type="PROSITE" id="PS50850">
    <property type="entry name" value="MFS"/>
    <property type="match status" value="1"/>
</dbReference>
<dbReference type="Proteomes" id="UP001303373">
    <property type="component" value="Chromosome 4"/>
</dbReference>
<dbReference type="EMBL" id="CP138583">
    <property type="protein sequence ID" value="WPG99930.1"/>
    <property type="molecule type" value="Genomic_DNA"/>
</dbReference>
<dbReference type="AlphaFoldDB" id="A0AAQ3R3Q6"/>
<evidence type="ECO:0000313" key="9">
    <source>
        <dbReference type="EMBL" id="WPG99930.1"/>
    </source>
</evidence>
<feature type="domain" description="Major facilitator superfamily (MFS) profile" evidence="8">
    <location>
        <begin position="73"/>
        <end position="180"/>
    </location>
</feature>
<evidence type="ECO:0000259" key="8">
    <source>
        <dbReference type="PROSITE" id="PS50850"/>
    </source>
</evidence>
<evidence type="ECO:0000256" key="7">
    <source>
        <dbReference type="SAM" id="Phobius"/>
    </source>
</evidence>
<evidence type="ECO:0000256" key="4">
    <source>
        <dbReference type="ARBA" id="ARBA00022989"/>
    </source>
</evidence>
<dbReference type="InterPro" id="IPR020846">
    <property type="entry name" value="MFS_dom"/>
</dbReference>
<dbReference type="PANTHER" id="PTHR23504:SF6">
    <property type="entry name" value="MULTIDRUG TRANSPORTER, PUTATIVE (AFU_ORTHOLOGUE AFUA_4G08740)-RELATED"/>
    <property type="match status" value="1"/>
</dbReference>
<dbReference type="PANTHER" id="PTHR23504">
    <property type="entry name" value="MAJOR FACILITATOR SUPERFAMILY DOMAIN-CONTAINING PROTEIN 10"/>
    <property type="match status" value="1"/>
</dbReference>
<dbReference type="InterPro" id="IPR036259">
    <property type="entry name" value="MFS_trans_sf"/>
</dbReference>
<keyword evidence="10" id="KW-1185">Reference proteome</keyword>
<feature type="transmembrane region" description="Helical" evidence="7">
    <location>
        <begin position="111"/>
        <end position="134"/>
    </location>
</feature>
<evidence type="ECO:0000256" key="6">
    <source>
        <dbReference type="SAM" id="MobiDB-lite"/>
    </source>
</evidence>
<dbReference type="Gene3D" id="1.20.1250.20">
    <property type="entry name" value="MFS general substrate transporter like domains"/>
    <property type="match status" value="1"/>
</dbReference>
<accession>A0AAQ3R3Q6</accession>
<evidence type="ECO:0000256" key="5">
    <source>
        <dbReference type="ARBA" id="ARBA00023136"/>
    </source>
</evidence>
<dbReference type="GO" id="GO:0016020">
    <property type="term" value="C:membrane"/>
    <property type="evidence" value="ECO:0007669"/>
    <property type="project" value="UniProtKB-SubCell"/>
</dbReference>
<keyword evidence="4 7" id="KW-1133">Transmembrane helix</keyword>
<evidence type="ECO:0000256" key="2">
    <source>
        <dbReference type="ARBA" id="ARBA00022448"/>
    </source>
</evidence>
<dbReference type="GO" id="GO:0022857">
    <property type="term" value="F:transmembrane transporter activity"/>
    <property type="evidence" value="ECO:0007669"/>
    <property type="project" value="InterPro"/>
</dbReference>
<evidence type="ECO:0000256" key="1">
    <source>
        <dbReference type="ARBA" id="ARBA00004141"/>
    </source>
</evidence>
<dbReference type="InterPro" id="IPR011701">
    <property type="entry name" value="MFS"/>
</dbReference>
<feature type="transmembrane region" description="Helical" evidence="7">
    <location>
        <begin position="146"/>
        <end position="164"/>
    </location>
</feature>
<gene>
    <name evidence="9" type="ORF">R9X50_00275300</name>
</gene>
<evidence type="ECO:0000313" key="10">
    <source>
        <dbReference type="Proteomes" id="UP001303373"/>
    </source>
</evidence>
<dbReference type="Pfam" id="PF07690">
    <property type="entry name" value="MFS_1"/>
    <property type="match status" value="1"/>
</dbReference>
<reference evidence="9 10" key="1">
    <citation type="submission" date="2023-11" db="EMBL/GenBank/DDBJ databases">
        <title>An acidophilic fungus is an integral part of prey digestion in a carnivorous sundew plant.</title>
        <authorList>
            <person name="Tsai I.J."/>
        </authorList>
    </citation>
    <scope>NUCLEOTIDE SEQUENCE [LARGE SCALE GENOMIC DNA]</scope>
    <source>
        <strain evidence="9">169a</strain>
    </source>
</reference>
<evidence type="ECO:0000256" key="3">
    <source>
        <dbReference type="ARBA" id="ARBA00022692"/>
    </source>
</evidence>
<sequence>MLSTVQGEAKRHDDNPTFTSIHEIPGQARDASTACPSNDKEVDDDNMQRPNNDLTTEKPNKPVTWSSLPRKDQLFILAFARLAEPLFQTSINSYLFFMLRSFDASLSDSTIASQAGFISGGFTAAQCLTAVLWGRIADRSSIGRKPVLIIGLLGTLVSAIGFGFSPSFASALFFRCWAGC</sequence>
<name>A0AAQ3R3Q6_9PEZI</name>
<feature type="transmembrane region" description="Helical" evidence="7">
    <location>
        <begin position="74"/>
        <end position="99"/>
    </location>
</feature>
<proteinExistence type="predicted"/>
<comment type="subcellular location">
    <subcellularLocation>
        <location evidence="1">Membrane</location>
        <topology evidence="1">Multi-pass membrane protein</topology>
    </subcellularLocation>
</comment>
<protein>
    <recommendedName>
        <fullName evidence="8">Major facilitator superfamily (MFS) profile domain-containing protein</fullName>
    </recommendedName>
</protein>
<dbReference type="SUPFAM" id="SSF103473">
    <property type="entry name" value="MFS general substrate transporter"/>
    <property type="match status" value="1"/>
</dbReference>